<dbReference type="SUPFAM" id="SSF103506">
    <property type="entry name" value="Mitochondrial carrier"/>
    <property type="match status" value="1"/>
</dbReference>
<dbReference type="PRINTS" id="PR00926">
    <property type="entry name" value="MITOCARRIER"/>
</dbReference>
<dbReference type="InterPro" id="IPR023395">
    <property type="entry name" value="MCP_dom_sf"/>
</dbReference>
<keyword evidence="8" id="KW-0496">Mitochondrion</keyword>
<evidence type="ECO:0000313" key="16">
    <source>
        <dbReference type="Proteomes" id="UP000594262"/>
    </source>
</evidence>
<dbReference type="Gene3D" id="1.50.40.10">
    <property type="entry name" value="Mitochondrial carrier domain"/>
    <property type="match status" value="2"/>
</dbReference>
<name>A0A069DN79_9CNID</name>
<dbReference type="GO" id="GO:0015218">
    <property type="term" value="F:pyrimidine nucleotide transmembrane transporter activity"/>
    <property type="evidence" value="ECO:0007669"/>
    <property type="project" value="InterPro"/>
</dbReference>
<evidence type="ECO:0000256" key="3">
    <source>
        <dbReference type="ARBA" id="ARBA00022448"/>
    </source>
</evidence>
<dbReference type="Pfam" id="PF00153">
    <property type="entry name" value="Mito_carr"/>
    <property type="match status" value="3"/>
</dbReference>
<evidence type="ECO:0000256" key="2">
    <source>
        <dbReference type="ARBA" id="ARBA00006375"/>
    </source>
</evidence>
<sequence>MLSSTSTKPCPQQATKQTLITTPPAAIKKPSRKSFLVNFVAGGVAGTTGVIVTSPLDVVQTRLQSSFVKLTPASASNLATANGVVTAANNSNRFGFLVYSYMKHIAKTEGFFGLYKGLVPNLMGIAPSRAIYFAVYSKSKAFFTSTQLSNSSWTHMLSALSASWSVSTLTNPIWFVKTRMQLDLSATGQQRRITDVVKEVFKNEGIGGFYRGLCASYVGASETMIYFVLYERMKILMGSTSENEKLSPVGYICSAFLSKCCATVAVYPHEVARTRLRQESVRSAKDKLYKGFLQTLQKVYRDEGWTGLYGGMGAHLMRQVPNTVIMFLTYESIVNFLSHE</sequence>
<comment type="subcellular location">
    <subcellularLocation>
        <location evidence="1">Mitochondrion inner membrane</location>
        <topology evidence="1">Multi-pass membrane protein</topology>
    </subcellularLocation>
</comment>
<keyword evidence="3 11" id="KW-0813">Transport</keyword>
<evidence type="ECO:0000256" key="8">
    <source>
        <dbReference type="ARBA" id="ARBA00023128"/>
    </source>
</evidence>
<keyword evidence="16" id="KW-1185">Reference proteome</keyword>
<dbReference type="PROSITE" id="PS50920">
    <property type="entry name" value="SOLCAR"/>
    <property type="match status" value="3"/>
</dbReference>
<evidence type="ECO:0000256" key="6">
    <source>
        <dbReference type="ARBA" id="ARBA00022792"/>
    </source>
</evidence>
<keyword evidence="6" id="KW-0999">Mitochondrion inner membrane</keyword>
<comment type="similarity">
    <text evidence="2 11">Belongs to the mitochondrial carrier (TC 2.A.29) family.</text>
</comment>
<dbReference type="EMBL" id="GBGP01000192">
    <property type="protein sequence ID" value="JAC84997.1"/>
    <property type="molecule type" value="mRNA"/>
</dbReference>
<dbReference type="InterPro" id="IPR018108">
    <property type="entry name" value="MCP_transmembrane"/>
</dbReference>
<accession>A0A069DN79</accession>
<dbReference type="OrthoDB" id="269120at2759"/>
<evidence type="ECO:0000313" key="15">
    <source>
        <dbReference type="EnsemblMetazoa" id="CLYHEMP015238.1"/>
    </source>
</evidence>
<dbReference type="Proteomes" id="UP000594262">
    <property type="component" value="Unplaced"/>
</dbReference>
<dbReference type="GO" id="GO:0005743">
    <property type="term" value="C:mitochondrial inner membrane"/>
    <property type="evidence" value="ECO:0007669"/>
    <property type="project" value="UniProtKB-SubCell"/>
</dbReference>
<proteinExistence type="evidence at transcript level"/>
<keyword evidence="4 10" id="KW-0812">Transmembrane</keyword>
<evidence type="ECO:0000313" key="14">
    <source>
        <dbReference type="EMBL" id="JAC84997.1"/>
    </source>
</evidence>
<dbReference type="PANTHER" id="PTHR45829">
    <property type="entry name" value="MITOCHONDRIAL CARRIER PROTEIN RIM2"/>
    <property type="match status" value="1"/>
</dbReference>
<dbReference type="PANTHER" id="PTHR45829:SF4">
    <property type="entry name" value="MITOCHONDRIAL CARRIER PROTEIN RIM2"/>
    <property type="match status" value="1"/>
</dbReference>
<reference evidence="15" key="2">
    <citation type="submission" date="2021-01" db="UniProtKB">
        <authorList>
            <consortium name="EnsemblMetazoa"/>
        </authorList>
    </citation>
    <scope>IDENTIFICATION</scope>
</reference>
<dbReference type="EnsemblMetazoa" id="CLYHEMT015238.1">
    <property type="protein sequence ID" value="CLYHEMP015238.1"/>
    <property type="gene ID" value="CLYHEMG015238"/>
</dbReference>
<dbReference type="AlphaFoldDB" id="A0A069DN79"/>
<keyword evidence="9 10" id="KW-0472">Membrane</keyword>
<keyword evidence="7 13" id="KW-1133">Transmembrane helix</keyword>
<evidence type="ECO:0000256" key="13">
    <source>
        <dbReference type="SAM" id="Phobius"/>
    </source>
</evidence>
<keyword evidence="5" id="KW-0677">Repeat</keyword>
<evidence type="ECO:0000256" key="1">
    <source>
        <dbReference type="ARBA" id="ARBA00004448"/>
    </source>
</evidence>
<feature type="repeat" description="Solcar" evidence="10">
    <location>
        <begin position="150"/>
        <end position="236"/>
    </location>
</feature>
<dbReference type="InterPro" id="IPR002067">
    <property type="entry name" value="MCP"/>
</dbReference>
<dbReference type="InterPro" id="IPR049562">
    <property type="entry name" value="SLC25A33/36-like"/>
</dbReference>
<dbReference type="GO" id="GO:1990519">
    <property type="term" value="P:pyrimidine nucleotide import into mitochondrion"/>
    <property type="evidence" value="ECO:0007669"/>
    <property type="project" value="TreeGrafter"/>
</dbReference>
<feature type="repeat" description="Solcar" evidence="10">
    <location>
        <begin position="246"/>
        <end position="336"/>
    </location>
</feature>
<evidence type="ECO:0000256" key="7">
    <source>
        <dbReference type="ARBA" id="ARBA00022989"/>
    </source>
</evidence>
<evidence type="ECO:0000256" key="11">
    <source>
        <dbReference type="RuleBase" id="RU000488"/>
    </source>
</evidence>
<evidence type="ECO:0000256" key="9">
    <source>
        <dbReference type="ARBA" id="ARBA00023136"/>
    </source>
</evidence>
<feature type="repeat" description="Solcar" evidence="10">
    <location>
        <begin position="33"/>
        <end position="142"/>
    </location>
</feature>
<protein>
    <submittedName>
        <fullName evidence="14 15">Solute mitochondrial carrier</fullName>
    </submittedName>
</protein>
<evidence type="ECO:0000256" key="4">
    <source>
        <dbReference type="ARBA" id="ARBA00022692"/>
    </source>
</evidence>
<evidence type="ECO:0000256" key="12">
    <source>
        <dbReference type="SAM" id="MobiDB-lite"/>
    </source>
</evidence>
<evidence type="ECO:0000256" key="10">
    <source>
        <dbReference type="PROSITE-ProRule" id="PRU00282"/>
    </source>
</evidence>
<feature type="compositionally biased region" description="Polar residues" evidence="12">
    <location>
        <begin position="1"/>
        <end position="21"/>
    </location>
</feature>
<feature type="transmembrane region" description="Helical" evidence="13">
    <location>
        <begin position="35"/>
        <end position="56"/>
    </location>
</feature>
<organism evidence="14">
    <name type="scientific">Clytia hemisphaerica</name>
    <dbReference type="NCBI Taxonomy" id="252671"/>
    <lineage>
        <taxon>Eukaryota</taxon>
        <taxon>Metazoa</taxon>
        <taxon>Cnidaria</taxon>
        <taxon>Hydrozoa</taxon>
        <taxon>Hydroidolina</taxon>
        <taxon>Leptothecata</taxon>
        <taxon>Obeliida</taxon>
        <taxon>Clytiidae</taxon>
        <taxon>Clytia</taxon>
    </lineage>
</organism>
<evidence type="ECO:0000256" key="5">
    <source>
        <dbReference type="ARBA" id="ARBA00022737"/>
    </source>
</evidence>
<feature type="region of interest" description="Disordered" evidence="12">
    <location>
        <begin position="1"/>
        <end position="23"/>
    </location>
</feature>
<reference evidence="14" key="1">
    <citation type="journal article" date="2014" name="PLoS Genet.">
        <title>Differential Responses to Wnt and PCP Disruption Predict Expression and Developmental Function of Conserved and Novel Genes in a Cnidarian.</title>
        <authorList>
            <person name="Lapebie P."/>
            <person name="Ruggiero A."/>
            <person name="Barreau C."/>
            <person name="Chevalier S."/>
            <person name="Chang P."/>
            <person name="Dru P."/>
            <person name="Houliston E."/>
            <person name="Momose T."/>
        </authorList>
    </citation>
    <scope>NUCLEOTIDE SEQUENCE</scope>
</reference>